<dbReference type="EMBL" id="LT906555">
    <property type="protein sequence ID" value="SNW62884.1"/>
    <property type="molecule type" value="Genomic_DNA"/>
</dbReference>
<reference evidence="2" key="1">
    <citation type="submission" date="2017-08" db="EMBL/GenBank/DDBJ databases">
        <authorList>
            <consortium name="Urmite Genomes"/>
        </authorList>
    </citation>
    <scope>NUCLEOTIDE SEQUENCE [LARGE SCALE GENOMIC DNA]</scope>
    <source>
        <strain evidence="2">IHUMI-LCC2</strain>
    </source>
</reference>
<dbReference type="RefSeq" id="YP_009449186.1">
    <property type="nucleotide sequence ID" value="NC_036594.1"/>
</dbReference>
<dbReference type="GeneID" id="35382827"/>
<evidence type="ECO:0000313" key="3">
    <source>
        <dbReference type="Proteomes" id="UP000236316"/>
    </source>
</evidence>
<evidence type="ECO:0000313" key="2">
    <source>
        <dbReference type="EMBL" id="SNW62884.1"/>
    </source>
</evidence>
<feature type="transmembrane region" description="Helical" evidence="1">
    <location>
        <begin position="12"/>
        <end position="31"/>
    </location>
</feature>
<evidence type="ECO:0000256" key="1">
    <source>
        <dbReference type="SAM" id="Phobius"/>
    </source>
</evidence>
<dbReference type="Proteomes" id="UP000236316">
    <property type="component" value="Segment"/>
</dbReference>
<gene>
    <name evidence="2" type="ORF">ORPV_980</name>
</gene>
<proteinExistence type="predicted"/>
<protein>
    <submittedName>
        <fullName evidence="2">Transmembrane domain-containing protein</fullName>
    </submittedName>
</protein>
<dbReference type="KEGG" id="vg:35382827"/>
<keyword evidence="1 2" id="KW-0812">Transmembrane</keyword>
<sequence>MTPVYKTFTVCSFIGVWLIIIMNIAFIYYPLSIMKEKILYTANDIQTIVLLVENVTNQAETTACSLANILPWMTTSICTSIPFCYLNSTSHCMANLTFPMYPISHNRIMY</sequence>
<keyword evidence="1" id="KW-1133">Transmembrane helix</keyword>
<organism evidence="2">
    <name type="scientific">Orpheovirus IHUMI-LCC2</name>
    <dbReference type="NCBI Taxonomy" id="2023057"/>
    <lineage>
        <taxon>Viruses</taxon>
        <taxon>Varidnaviria</taxon>
        <taxon>Bamfordvirae</taxon>
        <taxon>Nucleocytoviricota</taxon>
        <taxon>Megaviricetes</taxon>
        <taxon>Pimascovirales</taxon>
        <taxon>Ocovirineae</taxon>
        <taxon>Orpheoviridae</taxon>
        <taxon>Alphaorpheovirus</taxon>
        <taxon>Alphaorpheovirus massiliense</taxon>
    </lineage>
</organism>
<name>A0A2I2L5S1_9VIRU</name>
<accession>A0A2I2L5S1</accession>
<keyword evidence="1" id="KW-0472">Membrane</keyword>
<keyword evidence="3" id="KW-1185">Reference proteome</keyword>